<sequence>MLVWLENPNDDIYGPNSAPVPETKRERFFSSGERRELSVTSGTRDGYDGYGFRMWATEIHVEIENEGGAGRVEARLMEGNEIIDDAELMMDAGVTISHAFESDFADVDLEKIDIEVVSAE</sequence>
<evidence type="ECO:0000313" key="3">
    <source>
        <dbReference type="Proteomes" id="UP000011560"/>
    </source>
</evidence>
<protein>
    <submittedName>
        <fullName evidence="2">Uncharacterized protein</fullName>
    </submittedName>
</protein>
<dbReference type="STRING" id="1227490.C479_12494"/>
<reference evidence="2 3" key="1">
    <citation type="journal article" date="2014" name="PLoS Genet.">
        <title>Phylogenetically driven sequencing of extremely halophilic archaea reveals strategies for static and dynamic osmo-response.</title>
        <authorList>
            <person name="Becker E.A."/>
            <person name="Seitzer P.M."/>
            <person name="Tritt A."/>
            <person name="Larsen D."/>
            <person name="Krusor M."/>
            <person name="Yao A.I."/>
            <person name="Wu D."/>
            <person name="Madern D."/>
            <person name="Eisen J.A."/>
            <person name="Darling A.E."/>
            <person name="Facciotti M.T."/>
        </authorList>
    </citation>
    <scope>NUCLEOTIDE SEQUENCE [LARGE SCALE GENOMIC DNA]</scope>
    <source>
        <strain evidence="2 3">JCM 14624</strain>
    </source>
</reference>
<proteinExistence type="predicted"/>
<gene>
    <name evidence="2" type="ORF">C479_12494</name>
</gene>
<name>M0BDP2_9EURY</name>
<organism evidence="2 3">
    <name type="scientific">Halovivax asiaticus JCM 14624</name>
    <dbReference type="NCBI Taxonomy" id="1227490"/>
    <lineage>
        <taxon>Archaea</taxon>
        <taxon>Methanobacteriati</taxon>
        <taxon>Methanobacteriota</taxon>
        <taxon>Stenosarchaea group</taxon>
        <taxon>Halobacteria</taxon>
        <taxon>Halobacteriales</taxon>
        <taxon>Natrialbaceae</taxon>
        <taxon>Halovivax</taxon>
    </lineage>
</organism>
<feature type="compositionally biased region" description="Basic and acidic residues" evidence="1">
    <location>
        <begin position="22"/>
        <end position="36"/>
    </location>
</feature>
<keyword evidence="3" id="KW-1185">Reference proteome</keyword>
<feature type="region of interest" description="Disordered" evidence="1">
    <location>
        <begin position="14"/>
        <end position="36"/>
    </location>
</feature>
<evidence type="ECO:0000256" key="1">
    <source>
        <dbReference type="SAM" id="MobiDB-lite"/>
    </source>
</evidence>
<accession>M0BDP2</accession>
<evidence type="ECO:0000313" key="2">
    <source>
        <dbReference type="EMBL" id="ELZ08945.1"/>
    </source>
</evidence>
<comment type="caution">
    <text evidence="2">The sequence shown here is derived from an EMBL/GenBank/DDBJ whole genome shotgun (WGS) entry which is preliminary data.</text>
</comment>
<dbReference type="EMBL" id="AOIQ01000019">
    <property type="protein sequence ID" value="ELZ08945.1"/>
    <property type="molecule type" value="Genomic_DNA"/>
</dbReference>
<dbReference type="Proteomes" id="UP000011560">
    <property type="component" value="Unassembled WGS sequence"/>
</dbReference>
<dbReference type="AlphaFoldDB" id="M0BDP2"/>